<dbReference type="InterPro" id="IPR054722">
    <property type="entry name" value="PolX-like_BBD"/>
</dbReference>
<name>A0ABQ4Z9A0_9ASTR</name>
<protein>
    <recommendedName>
        <fullName evidence="1">Retrovirus-related Pol polyprotein from transposon TNT 1-94-like beta-barrel domain-containing protein</fullName>
    </recommendedName>
</protein>
<evidence type="ECO:0000313" key="2">
    <source>
        <dbReference type="EMBL" id="GJS86743.1"/>
    </source>
</evidence>
<evidence type="ECO:0000313" key="3">
    <source>
        <dbReference type="Proteomes" id="UP001151760"/>
    </source>
</evidence>
<keyword evidence="3" id="KW-1185">Reference proteome</keyword>
<gene>
    <name evidence="2" type="ORF">Tco_0769379</name>
</gene>
<evidence type="ECO:0000259" key="1">
    <source>
        <dbReference type="Pfam" id="PF22936"/>
    </source>
</evidence>
<reference evidence="2" key="2">
    <citation type="submission" date="2022-01" db="EMBL/GenBank/DDBJ databases">
        <authorList>
            <person name="Yamashiro T."/>
            <person name="Shiraishi A."/>
            <person name="Satake H."/>
            <person name="Nakayama K."/>
        </authorList>
    </citation>
    <scope>NUCLEOTIDE SEQUENCE</scope>
</reference>
<dbReference type="EMBL" id="BQNB010011144">
    <property type="protein sequence ID" value="GJS86743.1"/>
    <property type="molecule type" value="Genomic_DNA"/>
</dbReference>
<accession>A0ABQ4Z9A0</accession>
<dbReference type="Proteomes" id="UP001151760">
    <property type="component" value="Unassembled WGS sequence"/>
</dbReference>
<feature type="domain" description="Retrovirus-related Pol polyprotein from transposon TNT 1-94-like beta-barrel" evidence="1">
    <location>
        <begin position="496"/>
        <end position="543"/>
    </location>
</feature>
<organism evidence="2 3">
    <name type="scientific">Tanacetum coccineum</name>
    <dbReference type="NCBI Taxonomy" id="301880"/>
    <lineage>
        <taxon>Eukaryota</taxon>
        <taxon>Viridiplantae</taxon>
        <taxon>Streptophyta</taxon>
        <taxon>Embryophyta</taxon>
        <taxon>Tracheophyta</taxon>
        <taxon>Spermatophyta</taxon>
        <taxon>Magnoliopsida</taxon>
        <taxon>eudicotyledons</taxon>
        <taxon>Gunneridae</taxon>
        <taxon>Pentapetalae</taxon>
        <taxon>asterids</taxon>
        <taxon>campanulids</taxon>
        <taxon>Asterales</taxon>
        <taxon>Asteraceae</taxon>
        <taxon>Asteroideae</taxon>
        <taxon>Anthemideae</taxon>
        <taxon>Anthemidinae</taxon>
        <taxon>Tanacetum</taxon>
    </lineage>
</organism>
<reference evidence="2" key="1">
    <citation type="journal article" date="2022" name="Int. J. Mol. Sci.">
        <title>Draft Genome of Tanacetum Coccineum: Genomic Comparison of Closely Related Tanacetum-Family Plants.</title>
        <authorList>
            <person name="Yamashiro T."/>
            <person name="Shiraishi A."/>
            <person name="Nakayama K."/>
            <person name="Satake H."/>
        </authorList>
    </citation>
    <scope>NUCLEOTIDE SEQUENCE</scope>
</reference>
<dbReference type="Pfam" id="PF22936">
    <property type="entry name" value="Pol_BBD"/>
    <property type="match status" value="1"/>
</dbReference>
<comment type="caution">
    <text evidence="2">The sequence shown here is derived from an EMBL/GenBank/DDBJ whole genome shotgun (WGS) entry which is preliminary data.</text>
</comment>
<sequence length="749" mass="84488">MANLKFEDTHNMVAFLSKPIESRGFEQFVDFLNAHPIKYALTINPTIYISCIEQFWSTVKAKTINGEQQLHALVDGNKVIITKSTVRRDLQLEDEDGVDCLPNSTIFEQLELMGFIVAAQGLEMEGLKFAGWELVDIVKSRVEYSGSGVGRRDYALWELIVNGDSPPPKRTVDGVEQTYPPTIVEEKLARKNELMGRGTLLMALPNEHQLKFNTYKCAKTLIEAIEKRWRWNAITVIKGAIYKEGQGSKGEQEQRTCKEECDSGNNRDISFGGSRWTWVNDKYKTGEGCYAVPPPYTRNFMPPKPNLVLADEEEYVFSESIISVPVVATSKVKTSKSKPKSVSEPLIEDWISNSEDENENEFKFKQRKPSFAKVEFVNSNKHVKIPRKFVEKSRVINESGLKSLNIAGQNFSKAAVSVNTARPINIAYPRPTVNSAMTTSNVFNRAHTHVKRPFNKTTTNKNSNLKEKVNTVMGNVTTAGPKAVGSPQLELQEKRVIDSGCSRHMTRNKSYLSAYKEIVGGFVAFGGDPKGGRITGKGKISTDTECVVLSPDFKLIDENHVLLRVPIKDNMHGVDLKNIVPSGEIYGIKRRQNEGLQAFMDQFKSESSHIKGVLGLRSQLLCMVMVIWNSLRSSMIKYTRQLTKCSKESGHSLGEKWSLGQQKWSVLLKGTKDSQRDPPHGKIKSSRTTDFDRNFEKQILIKFCDYHGDRGSTNNDCYQLKNQIEEAVASEKLAHLVKDIRQNNQRNRR</sequence>
<proteinExistence type="predicted"/>